<keyword evidence="4" id="KW-1185">Reference proteome</keyword>
<reference evidence="4" key="1">
    <citation type="submission" date="2017-01" db="EMBL/GenBank/DDBJ databases">
        <title>Comparative genomics of anhydrobiosis in the tardigrade Hypsibius dujardini.</title>
        <authorList>
            <person name="Yoshida Y."/>
            <person name="Koutsovoulos G."/>
            <person name="Laetsch D."/>
            <person name="Stevens L."/>
            <person name="Kumar S."/>
            <person name="Horikawa D."/>
            <person name="Ishino K."/>
            <person name="Komine S."/>
            <person name="Tomita M."/>
            <person name="Blaxter M."/>
            <person name="Arakawa K."/>
        </authorList>
    </citation>
    <scope>NUCLEOTIDE SEQUENCE [LARGE SCALE GENOMIC DNA]</scope>
    <source>
        <strain evidence="4">Z151</strain>
    </source>
</reference>
<dbReference type="GO" id="GO:0009001">
    <property type="term" value="F:serine O-acetyltransferase activity"/>
    <property type="evidence" value="ECO:0007669"/>
    <property type="project" value="TreeGrafter"/>
</dbReference>
<accession>A0A1W0X983</accession>
<organism evidence="3 4">
    <name type="scientific">Hypsibius exemplaris</name>
    <name type="common">Freshwater tardigrade</name>
    <dbReference type="NCBI Taxonomy" id="2072580"/>
    <lineage>
        <taxon>Eukaryota</taxon>
        <taxon>Metazoa</taxon>
        <taxon>Ecdysozoa</taxon>
        <taxon>Tardigrada</taxon>
        <taxon>Eutardigrada</taxon>
        <taxon>Parachela</taxon>
        <taxon>Hypsibioidea</taxon>
        <taxon>Hypsibiidae</taxon>
        <taxon>Hypsibius</taxon>
    </lineage>
</organism>
<evidence type="ECO:0000313" key="3">
    <source>
        <dbReference type="EMBL" id="OQV23872.1"/>
    </source>
</evidence>
<evidence type="ECO:0000256" key="1">
    <source>
        <dbReference type="ARBA" id="ARBA00006886"/>
    </source>
</evidence>
<evidence type="ECO:0000313" key="4">
    <source>
        <dbReference type="Proteomes" id="UP000192578"/>
    </source>
</evidence>
<dbReference type="PANTHER" id="PTHR32268:SF16">
    <property type="entry name" value="SERINE O-SUCCINYLTRANSFERASE"/>
    <property type="match status" value="1"/>
</dbReference>
<dbReference type="HAMAP" id="MF_00296">
    <property type="entry name" value="MetX_acyltransf"/>
    <property type="match status" value="1"/>
</dbReference>
<comment type="similarity">
    <text evidence="1">Belongs to the AB hydrolase superfamily. MetX family.</text>
</comment>
<dbReference type="InterPro" id="IPR029058">
    <property type="entry name" value="AB_hydrolase_fold"/>
</dbReference>
<name>A0A1W0X983_HYPEX</name>
<feature type="domain" description="AB hydrolase-1" evidence="2">
    <location>
        <begin position="134"/>
        <end position="431"/>
    </location>
</feature>
<dbReference type="NCBIfam" id="NF001209">
    <property type="entry name" value="PRK00175.1"/>
    <property type="match status" value="1"/>
</dbReference>
<dbReference type="GO" id="GO:0006535">
    <property type="term" value="P:cysteine biosynthetic process from serine"/>
    <property type="evidence" value="ECO:0007669"/>
    <property type="project" value="TreeGrafter"/>
</dbReference>
<dbReference type="GO" id="GO:0004414">
    <property type="term" value="F:homoserine O-acetyltransferase activity"/>
    <property type="evidence" value="ECO:0007669"/>
    <property type="project" value="TreeGrafter"/>
</dbReference>
<evidence type="ECO:0000259" key="2">
    <source>
        <dbReference type="Pfam" id="PF00561"/>
    </source>
</evidence>
<proteinExistence type="inferred from homology"/>
<dbReference type="Proteomes" id="UP000192578">
    <property type="component" value="Unassembled WGS sequence"/>
</dbReference>
<dbReference type="GO" id="GO:0009086">
    <property type="term" value="P:methionine biosynthetic process"/>
    <property type="evidence" value="ECO:0007669"/>
    <property type="project" value="TreeGrafter"/>
</dbReference>
<dbReference type="InterPro" id="IPR000073">
    <property type="entry name" value="AB_hydrolase_1"/>
</dbReference>
<dbReference type="InterPro" id="IPR008220">
    <property type="entry name" value="HAT_MetX-like"/>
</dbReference>
<sequence length="463" mass="51925">MSTRKIFKQLLRTYAERNTARRGVYQHGSTWELSHTRFHSTGRDSKVAGSPVTTQTDASALGNAPVFRGHSSEFPCVTANISRGPEPQYDRVVTGYKVYHHREPFSFQYNDCVLPELQVAYETYGELNADHSNAILVFTGLSASSHARSHEANPQPGWWEQFVGPELALNTTKYFVICANHIGSCYGSTGPSSINPLTNAPYATTFPIVSIQDLVKIQFNLLDHLGIKKLHACVGSSLGGMCSAQAAVLFPERMNRLVSISACTYSHPASIATRYLQRRCIMTDPNWNNGFYYGKAYPKHGTKTAREIATISYRSGPEWRQRFGRNRIEGAPISLCPTFQIEQYIDHQGERGSVMLDPNTLLYISKAMDLFELSREDMKKITMPTLVLGVTTDALFPVWQQREMAHKLMEHGTPTTYFELPSLYGHDTFLLDTHGVGTAIKGFLETTMTETTPRITLSPFLHY</sequence>
<dbReference type="EMBL" id="MTYJ01000009">
    <property type="protein sequence ID" value="OQV23872.1"/>
    <property type="molecule type" value="Genomic_DNA"/>
</dbReference>
<gene>
    <name evidence="3" type="ORF">BV898_02221</name>
</gene>
<dbReference type="SUPFAM" id="SSF53474">
    <property type="entry name" value="alpha/beta-Hydrolases"/>
    <property type="match status" value="1"/>
</dbReference>
<dbReference type="AlphaFoldDB" id="A0A1W0X983"/>
<dbReference type="PANTHER" id="PTHR32268">
    <property type="entry name" value="HOMOSERINE O-ACETYLTRANSFERASE"/>
    <property type="match status" value="1"/>
</dbReference>
<dbReference type="Pfam" id="PF00561">
    <property type="entry name" value="Abhydrolase_1"/>
    <property type="match status" value="1"/>
</dbReference>
<dbReference type="GO" id="GO:0005739">
    <property type="term" value="C:mitochondrion"/>
    <property type="evidence" value="ECO:0007669"/>
    <property type="project" value="TreeGrafter"/>
</dbReference>
<dbReference type="Gene3D" id="3.40.50.1820">
    <property type="entry name" value="alpha/beta hydrolase"/>
    <property type="match status" value="1"/>
</dbReference>
<dbReference type="GO" id="GO:0009092">
    <property type="term" value="P:homoserine metabolic process"/>
    <property type="evidence" value="ECO:0007669"/>
    <property type="project" value="TreeGrafter"/>
</dbReference>
<dbReference type="NCBIfam" id="TIGR01392">
    <property type="entry name" value="homoserO_Ac_trn"/>
    <property type="match status" value="1"/>
</dbReference>
<dbReference type="OrthoDB" id="444135at2759"/>
<protein>
    <recommendedName>
        <fullName evidence="2">AB hydrolase-1 domain-containing protein</fullName>
    </recommendedName>
</protein>
<comment type="caution">
    <text evidence="3">The sequence shown here is derived from an EMBL/GenBank/DDBJ whole genome shotgun (WGS) entry which is preliminary data.</text>
</comment>